<protein>
    <submittedName>
        <fullName evidence="1">Uncharacterized protein</fullName>
    </submittedName>
</protein>
<dbReference type="EMBL" id="JACU01000013">
    <property type="protein sequence ID" value="KMS51182.1"/>
    <property type="molecule type" value="Genomic_DNA"/>
</dbReference>
<evidence type="ECO:0000313" key="2">
    <source>
        <dbReference type="Proteomes" id="UP000052268"/>
    </source>
</evidence>
<reference evidence="1 2" key="1">
    <citation type="journal article" date="2015" name="G3 (Bethesda)">
        <title>Insights into Ongoing Evolution of the Hexachlorocyclohexane Catabolic Pathway from Comparative Genomics of Ten Sphingomonadaceae Strains.</title>
        <authorList>
            <person name="Pearce S.L."/>
            <person name="Oakeshott J.G."/>
            <person name="Pandey G."/>
        </authorList>
    </citation>
    <scope>NUCLEOTIDE SEQUENCE [LARGE SCALE GENOMIC DNA]</scope>
    <source>
        <strain evidence="1 2">LL02</strain>
    </source>
</reference>
<sequence>MGGRDGWLAIACESVIVMKTTLIRAFKGFTMVSKRFALMAGGSSLAMDTAL</sequence>
<evidence type="ECO:0000313" key="1">
    <source>
        <dbReference type="EMBL" id="KMS51182.1"/>
    </source>
</evidence>
<organism evidence="1 2">
    <name type="scientific">Novosphingobium barchaimii LL02</name>
    <dbReference type="NCBI Taxonomy" id="1114963"/>
    <lineage>
        <taxon>Bacteria</taxon>
        <taxon>Pseudomonadati</taxon>
        <taxon>Pseudomonadota</taxon>
        <taxon>Alphaproteobacteria</taxon>
        <taxon>Sphingomonadales</taxon>
        <taxon>Sphingomonadaceae</taxon>
        <taxon>Novosphingobium</taxon>
    </lineage>
</organism>
<dbReference type="Proteomes" id="UP000052268">
    <property type="component" value="Unassembled WGS sequence"/>
</dbReference>
<comment type="caution">
    <text evidence="1">The sequence shown here is derived from an EMBL/GenBank/DDBJ whole genome shotgun (WGS) entry which is preliminary data.</text>
</comment>
<proteinExistence type="predicted"/>
<accession>A0A0J7XHC6</accession>
<gene>
    <name evidence="1" type="ORF">V474_05095</name>
</gene>
<dbReference type="PATRIC" id="fig|1114963.3.peg.4659"/>
<dbReference type="AlphaFoldDB" id="A0A0J7XHC6"/>
<name>A0A0J7XHC6_9SPHN</name>
<keyword evidence="2" id="KW-1185">Reference proteome</keyword>